<protein>
    <submittedName>
        <fullName evidence="2">Uncharacterized protein</fullName>
    </submittedName>
</protein>
<dbReference type="EMBL" id="NPDT01000003">
    <property type="protein sequence ID" value="PJZ65864.1"/>
    <property type="molecule type" value="Genomic_DNA"/>
</dbReference>
<name>A0A2M9ZBW5_9LEPT</name>
<keyword evidence="1" id="KW-1133">Transmembrane helix</keyword>
<gene>
    <name evidence="2" type="ORF">CH371_10015</name>
</gene>
<comment type="caution">
    <text evidence="2">The sequence shown here is derived from an EMBL/GenBank/DDBJ whole genome shotgun (WGS) entry which is preliminary data.</text>
</comment>
<dbReference type="NCBIfam" id="NF047610">
    <property type="entry name" value="LIMLP_18675_fam"/>
    <property type="match status" value="1"/>
</dbReference>
<feature type="transmembrane region" description="Helical" evidence="1">
    <location>
        <begin position="36"/>
        <end position="54"/>
    </location>
</feature>
<dbReference type="AlphaFoldDB" id="A0A2M9ZBW5"/>
<feature type="transmembrane region" description="Helical" evidence="1">
    <location>
        <begin position="90"/>
        <end position="111"/>
    </location>
</feature>
<evidence type="ECO:0000313" key="3">
    <source>
        <dbReference type="Proteomes" id="UP000231912"/>
    </source>
</evidence>
<dbReference type="Proteomes" id="UP000231912">
    <property type="component" value="Unassembled WGS sequence"/>
</dbReference>
<reference evidence="2 3" key="1">
    <citation type="submission" date="2017-07" db="EMBL/GenBank/DDBJ databases">
        <title>Leptospira spp. isolated from tropical soils.</title>
        <authorList>
            <person name="Thibeaux R."/>
            <person name="Iraola G."/>
            <person name="Ferres I."/>
            <person name="Bierque E."/>
            <person name="Girault D."/>
            <person name="Soupe-Gilbert M.-E."/>
            <person name="Picardeau M."/>
            <person name="Goarant C."/>
        </authorList>
    </citation>
    <scope>NUCLEOTIDE SEQUENCE [LARGE SCALE GENOMIC DNA]</scope>
    <source>
        <strain evidence="2 3">FH2-C-A2</strain>
    </source>
</reference>
<proteinExistence type="predicted"/>
<sequence length="202" mass="23527">MSAIKSKTTTSWWDWAPNPSGIKRRKASGGELKKNYIPPVLAILIYAVFVWYFFPVKDFVAVWISKFVELLQITKVLKLSFLTDKRLYEYSSLAIVCYISFAFFLDLLRFLHTSLFRNMKWEGERLVLSKWSWSGKETVRWNPSQPGIQILHKNGFFRRILGFERLVFFTNLSDAGTSVVAESPFFFSKSNVSFLNSLFDSE</sequence>
<evidence type="ECO:0000313" key="2">
    <source>
        <dbReference type="EMBL" id="PJZ65864.1"/>
    </source>
</evidence>
<accession>A0A2M9ZBW5</accession>
<organism evidence="2 3">
    <name type="scientific">Leptospira wolffii</name>
    <dbReference type="NCBI Taxonomy" id="409998"/>
    <lineage>
        <taxon>Bacteria</taxon>
        <taxon>Pseudomonadati</taxon>
        <taxon>Spirochaetota</taxon>
        <taxon>Spirochaetia</taxon>
        <taxon>Leptospirales</taxon>
        <taxon>Leptospiraceae</taxon>
        <taxon>Leptospira</taxon>
    </lineage>
</organism>
<evidence type="ECO:0000256" key="1">
    <source>
        <dbReference type="SAM" id="Phobius"/>
    </source>
</evidence>
<keyword evidence="1" id="KW-0812">Transmembrane</keyword>
<dbReference type="RefSeq" id="WP_100758766.1">
    <property type="nucleotide sequence ID" value="NZ_NPDT01000003.1"/>
</dbReference>
<dbReference type="NCBIfam" id="NF047611">
    <property type="entry name" value="LIC20162_fam"/>
    <property type="match status" value="1"/>
</dbReference>
<keyword evidence="1" id="KW-0472">Membrane</keyword>